<dbReference type="RefSeq" id="WP_310951270.1">
    <property type="nucleotide sequence ID" value="NZ_JAVLUS010000013.1"/>
</dbReference>
<evidence type="ECO:0000313" key="3">
    <source>
        <dbReference type="Proteomes" id="UP001265083"/>
    </source>
</evidence>
<sequence length="414" mass="43792">MKTRALRVSAAAVAVALSLAACGSRVGDDTGAKAQSCADTAGSTVTVGTINALSGATAINEVVIKDSTAMAIDEINASGGVLGKQLELISEDGASEPTIFAEKAQKLVSNDCAAVVFGGYTSASRKAMAPAFEDNNALLFYATYYEGMESSPNIYYTGAAPNQQTIPALEYLKEKGVKSLYLVGSDYVYPRTSNAIVKAFAKENGIEIVGEDYVPLGGTDFSTIVNKMRSADADAIFNIVVGDSLVPFFREYRNSGLTPQTMPVISMTVGEEEIGSIGVDNVVGQLSSWNYLQTLDTPANKKFVADFKSRYGKDRVTSDSMEAAYTSVYLWKALVEKANSFSTDDIVAIADGVTVDGPEGTVTLDGENHHISKSGVIGEIRQDGLLYPVWQSEGPIAPDPFLTTYPWAAGISGS</sequence>
<protein>
    <submittedName>
        <fullName evidence="2">Urea ABC transporter substrate-binding protein</fullName>
    </submittedName>
</protein>
<dbReference type="Proteomes" id="UP001265083">
    <property type="component" value="Unassembled WGS sequence"/>
</dbReference>
<dbReference type="EMBL" id="JAVLUS010000013">
    <property type="protein sequence ID" value="MDS1115270.1"/>
    <property type="molecule type" value="Genomic_DNA"/>
</dbReference>
<feature type="chain" id="PRO_5047179371" evidence="1">
    <location>
        <begin position="21"/>
        <end position="414"/>
    </location>
</feature>
<reference evidence="2 3" key="1">
    <citation type="submission" date="2023-08" db="EMBL/GenBank/DDBJ databases">
        <title>Bioegradation of LLDPE and BLDPE plastic by marine bacteria from coast plastic debris.</title>
        <authorList>
            <person name="Rong Z."/>
        </authorList>
    </citation>
    <scope>NUCLEOTIDE SEQUENCE [LARGE SCALE GENOMIC DNA]</scope>
    <source>
        <strain evidence="2 3">Z-2</strain>
    </source>
</reference>
<dbReference type="Pfam" id="PF13433">
    <property type="entry name" value="Peripla_BP_5"/>
    <property type="match status" value="1"/>
</dbReference>
<dbReference type="Gene3D" id="3.40.50.2300">
    <property type="match status" value="2"/>
</dbReference>
<dbReference type="CDD" id="cd06355">
    <property type="entry name" value="PBP1_FmdD-like"/>
    <property type="match status" value="1"/>
</dbReference>
<dbReference type="PRINTS" id="PR00337">
    <property type="entry name" value="LEUILEVALBP"/>
</dbReference>
<dbReference type="SUPFAM" id="SSF53822">
    <property type="entry name" value="Periplasmic binding protein-like I"/>
    <property type="match status" value="1"/>
</dbReference>
<gene>
    <name evidence="2" type="primary">urtA</name>
    <name evidence="2" type="ORF">RD149_16035</name>
</gene>
<dbReference type="InterPro" id="IPR000709">
    <property type="entry name" value="Leu_Ile_Val-bd"/>
</dbReference>
<accession>A0ABU2GW74</accession>
<proteinExistence type="predicted"/>
<comment type="caution">
    <text evidence="2">The sequence shown here is derived from an EMBL/GenBank/DDBJ whole genome shotgun (WGS) entry which is preliminary data.</text>
</comment>
<keyword evidence="3" id="KW-1185">Reference proteome</keyword>
<evidence type="ECO:0000313" key="2">
    <source>
        <dbReference type="EMBL" id="MDS1115270.1"/>
    </source>
</evidence>
<dbReference type="PROSITE" id="PS51257">
    <property type="entry name" value="PROKAR_LIPOPROTEIN"/>
    <property type="match status" value="1"/>
</dbReference>
<feature type="signal peptide" evidence="1">
    <location>
        <begin position="1"/>
        <end position="20"/>
    </location>
</feature>
<dbReference type="InterPro" id="IPR028082">
    <property type="entry name" value="Peripla_BP_I"/>
</dbReference>
<dbReference type="InterPro" id="IPR017777">
    <property type="entry name" value="ABC_urea-bd_UrtA"/>
</dbReference>
<dbReference type="PANTHER" id="PTHR47628:SF1">
    <property type="entry name" value="ALIPHATIC AMIDASE EXPRESSION-REGULATING PROTEIN"/>
    <property type="match status" value="1"/>
</dbReference>
<dbReference type="NCBIfam" id="TIGR03407">
    <property type="entry name" value="urea_ABC_UrtA"/>
    <property type="match status" value="1"/>
</dbReference>
<keyword evidence="1" id="KW-0732">Signal</keyword>
<dbReference type="PANTHER" id="PTHR47628">
    <property type="match status" value="1"/>
</dbReference>
<name>A0ABU2GW74_9ACTN</name>
<evidence type="ECO:0000256" key="1">
    <source>
        <dbReference type="SAM" id="SignalP"/>
    </source>
</evidence>
<organism evidence="2 3">
    <name type="scientific">Gordonia westfalica</name>
    <dbReference type="NCBI Taxonomy" id="158898"/>
    <lineage>
        <taxon>Bacteria</taxon>
        <taxon>Bacillati</taxon>
        <taxon>Actinomycetota</taxon>
        <taxon>Actinomycetes</taxon>
        <taxon>Mycobacteriales</taxon>
        <taxon>Gordoniaceae</taxon>
        <taxon>Gordonia</taxon>
    </lineage>
</organism>